<dbReference type="EMBL" id="DYWT01000244">
    <property type="protein sequence ID" value="HJF33127.1"/>
    <property type="molecule type" value="Genomic_DNA"/>
</dbReference>
<dbReference type="SUPFAM" id="SSF52980">
    <property type="entry name" value="Restriction endonuclease-like"/>
    <property type="match status" value="2"/>
</dbReference>
<dbReference type="Gene3D" id="3.40.600.10">
    <property type="entry name" value="DNA mismatch repair MutH/Restriction endonuclease, type II"/>
    <property type="match status" value="2"/>
</dbReference>
<dbReference type="GO" id="GO:0004519">
    <property type="term" value="F:endonuclease activity"/>
    <property type="evidence" value="ECO:0007669"/>
    <property type="project" value="UniProtKB-KW"/>
</dbReference>
<comment type="caution">
    <text evidence="5">The sequence shown here is derived from an EMBL/GenBank/DDBJ whole genome shotgun (WGS) entry which is preliminary data.</text>
</comment>
<dbReference type="GO" id="GO:0016787">
    <property type="term" value="F:hydrolase activity"/>
    <property type="evidence" value="ECO:0007669"/>
    <property type="project" value="UniProtKB-KW"/>
</dbReference>
<sequence length="465" mass="54560">MDINQVFNKAIDKPKITGIAGDVIEQSVLGYPADNKQEPDLIVDGLHTELKTTGLRKPKRLENSDDDKHFIAKEGVSITAVSPENITSQEFEDSYLWHKMEYMLFVFYHYNSYKVVPAYDYSTFKVLGHHFHEFSDEDKEIIFNDWKIVRDKVEEIQSISPNPKEEYPSLTKLRSELMYFDLAPKRSPRFRLKKDVVNVIIGEFFNKKLEKLNRRITSYSQLDLLLHNFTELFKGKTLKEIATNLSVELPESVSKNIVERIITKFFGSEEKKLRKIDIFSKIGLIPKTVVLNPSGGRTEDMKFDRIDFEEWFVDGEEYEDSNLYDFFYNHKFLFVIFKEPEKDSPLLENQFVGFKRYSFTDDFIENDLKPYYDELKRLIVNKEIREEPVSYKTGVKKGQLIINPSGTVKTEINLPKSKDYLVFTRGSGIDSSKKPVELNGVKMYAQYFWIKGKWIVKELENEQYI</sequence>
<evidence type="ECO:0000256" key="3">
    <source>
        <dbReference type="ARBA" id="ARBA00022801"/>
    </source>
</evidence>
<evidence type="ECO:0000256" key="1">
    <source>
        <dbReference type="ARBA" id="ARBA00022722"/>
    </source>
</evidence>
<evidence type="ECO:0000313" key="6">
    <source>
        <dbReference type="Proteomes" id="UP000698173"/>
    </source>
</evidence>
<feature type="domain" description="DNA mismatch repair MutH/Type II restriction enzyme Sau3AI" evidence="4">
    <location>
        <begin position="31"/>
        <end position="145"/>
    </location>
</feature>
<dbReference type="AlphaFoldDB" id="A0A921G1V5"/>
<keyword evidence="3" id="KW-0378">Hydrolase</keyword>
<dbReference type="Pfam" id="PF02976">
    <property type="entry name" value="MutH"/>
    <property type="match status" value="1"/>
</dbReference>
<proteinExistence type="predicted"/>
<dbReference type="GO" id="GO:0003677">
    <property type="term" value="F:DNA binding"/>
    <property type="evidence" value="ECO:0007669"/>
    <property type="project" value="InterPro"/>
</dbReference>
<keyword evidence="2 5" id="KW-0255">Endonuclease</keyword>
<evidence type="ECO:0000259" key="4">
    <source>
        <dbReference type="SMART" id="SM00927"/>
    </source>
</evidence>
<dbReference type="SMART" id="SM00927">
    <property type="entry name" value="MutH"/>
    <property type="match status" value="1"/>
</dbReference>
<keyword evidence="1" id="KW-0540">Nuclease</keyword>
<dbReference type="Proteomes" id="UP000698173">
    <property type="component" value="Unassembled WGS sequence"/>
</dbReference>
<accession>A0A921G1V5</accession>
<dbReference type="InterPro" id="IPR037057">
    <property type="entry name" value="DNA_rep_MutH/T2_RE_sf"/>
</dbReference>
<name>A0A921G1V5_SPOPS</name>
<gene>
    <name evidence="5" type="ORF">K8V56_15310</name>
</gene>
<evidence type="ECO:0000313" key="5">
    <source>
        <dbReference type="EMBL" id="HJF33127.1"/>
    </source>
</evidence>
<evidence type="ECO:0000256" key="2">
    <source>
        <dbReference type="ARBA" id="ARBA00022759"/>
    </source>
</evidence>
<dbReference type="InterPro" id="IPR011335">
    <property type="entry name" value="Restrct_endonuc-II-like"/>
</dbReference>
<dbReference type="InterPro" id="IPR011337">
    <property type="entry name" value="DNA_rep_MutH/RE_typeII_Sau3AI"/>
</dbReference>
<protein>
    <submittedName>
        <fullName evidence="5">Restriction endonuclease</fullName>
    </submittedName>
</protein>
<reference evidence="5" key="1">
    <citation type="journal article" date="2021" name="PeerJ">
        <title>Extensive microbial diversity within the chicken gut microbiome revealed by metagenomics and culture.</title>
        <authorList>
            <person name="Gilroy R."/>
            <person name="Ravi A."/>
            <person name="Getino M."/>
            <person name="Pursley I."/>
            <person name="Horton D.L."/>
            <person name="Alikhan N.F."/>
            <person name="Baker D."/>
            <person name="Gharbi K."/>
            <person name="Hall N."/>
            <person name="Watson M."/>
            <person name="Adriaenssens E.M."/>
            <person name="Foster-Nyarko E."/>
            <person name="Jarju S."/>
            <person name="Secka A."/>
            <person name="Antonio M."/>
            <person name="Oren A."/>
            <person name="Chaudhuri R.R."/>
            <person name="La Ragione R."/>
            <person name="Hildebrand F."/>
            <person name="Pallen M.J."/>
        </authorList>
    </citation>
    <scope>NUCLEOTIDE SEQUENCE</scope>
    <source>
        <strain evidence="5">CHK171-7178</strain>
    </source>
</reference>
<reference evidence="5" key="2">
    <citation type="submission" date="2021-09" db="EMBL/GenBank/DDBJ databases">
        <authorList>
            <person name="Gilroy R."/>
        </authorList>
    </citation>
    <scope>NUCLEOTIDE SEQUENCE</scope>
    <source>
        <strain evidence="5">CHK171-7178</strain>
    </source>
</reference>
<organism evidence="5 6">
    <name type="scientific">Sporosarcina psychrophila</name>
    <name type="common">Bacillus psychrophilus</name>
    <dbReference type="NCBI Taxonomy" id="1476"/>
    <lineage>
        <taxon>Bacteria</taxon>
        <taxon>Bacillati</taxon>
        <taxon>Bacillota</taxon>
        <taxon>Bacilli</taxon>
        <taxon>Bacillales</taxon>
        <taxon>Caryophanaceae</taxon>
        <taxon>Sporosarcina</taxon>
    </lineage>
</organism>
<dbReference type="CDD" id="cd22355">
    <property type="entry name" value="Sau3AI_C"/>
    <property type="match status" value="1"/>
</dbReference>